<name>D3F473_CONWI</name>
<organism evidence="2 3">
    <name type="scientific">Conexibacter woesei (strain DSM 14684 / CCUG 47730 / CIP 108061 / JCM 11494 / NBRC 100937 / ID131577)</name>
    <dbReference type="NCBI Taxonomy" id="469383"/>
    <lineage>
        <taxon>Bacteria</taxon>
        <taxon>Bacillati</taxon>
        <taxon>Actinomycetota</taxon>
        <taxon>Thermoleophilia</taxon>
        <taxon>Solirubrobacterales</taxon>
        <taxon>Conexibacteraceae</taxon>
        <taxon>Conexibacter</taxon>
    </lineage>
</organism>
<dbReference type="InterPro" id="IPR050678">
    <property type="entry name" value="DNA_Partitioning_ATPase"/>
</dbReference>
<reference evidence="2 3" key="1">
    <citation type="journal article" date="2010" name="Stand. Genomic Sci.">
        <title>Complete genome sequence of Conexibacter woesei type strain (ID131577).</title>
        <authorList>
            <person name="Pukall R."/>
            <person name="Lapidus A."/>
            <person name="Glavina Del Rio T."/>
            <person name="Copeland A."/>
            <person name="Tice H."/>
            <person name="Cheng J.-F."/>
            <person name="Lucas S."/>
            <person name="Chen F."/>
            <person name="Nolan M."/>
            <person name="Bruce D."/>
            <person name="Goodwin L."/>
            <person name="Pitluck S."/>
            <person name="Mavromatis K."/>
            <person name="Ivanova N."/>
            <person name="Ovchinnikova G."/>
            <person name="Pati A."/>
            <person name="Chen A."/>
            <person name="Palaniappan K."/>
            <person name="Land M."/>
            <person name="Hauser L."/>
            <person name="Chang Y.-J."/>
            <person name="Jeffries C.D."/>
            <person name="Chain P."/>
            <person name="Meincke L."/>
            <person name="Sims D."/>
            <person name="Brettin T."/>
            <person name="Detter J.C."/>
            <person name="Rohde M."/>
            <person name="Goeker M."/>
            <person name="Bristow J."/>
            <person name="Eisen J.A."/>
            <person name="Markowitz V."/>
            <person name="Kyrpides N.C."/>
            <person name="Klenk H.-P."/>
            <person name="Hugenholtz P."/>
        </authorList>
    </citation>
    <scope>NUCLEOTIDE SEQUENCE [LARGE SCALE GENOMIC DNA]</scope>
    <source>
        <strain evidence="3">DSM 14684 / CIP 108061 / JCM 11494 / NBRC 100937 / ID131577</strain>
    </source>
</reference>
<proteinExistence type="predicted"/>
<dbReference type="STRING" id="469383.Cwoe_2019"/>
<dbReference type="InterPro" id="IPR025669">
    <property type="entry name" value="AAA_dom"/>
</dbReference>
<dbReference type="Pfam" id="PF13614">
    <property type="entry name" value="AAA_31"/>
    <property type="match status" value="1"/>
</dbReference>
<dbReference type="PANTHER" id="PTHR13696:SF52">
    <property type="entry name" value="PARA FAMILY PROTEIN CT_582"/>
    <property type="match status" value="1"/>
</dbReference>
<dbReference type="KEGG" id="cwo:Cwoe_2019"/>
<keyword evidence="3" id="KW-1185">Reference proteome</keyword>
<dbReference type="InterPro" id="IPR027417">
    <property type="entry name" value="P-loop_NTPase"/>
</dbReference>
<sequence length="340" mass="37589">MAASVAFFNNKGGVGKTTLACNYAAYEASQGNEVLIVDLDPQCNSTQLVLDDDQWDEIYEDRRTSEPKTVMGLLRHFRGGEARLDMGAWNPIKGERFDVDVLPGHPSLSILEDLLSEAWSGLKAGGAAGARRSLWLRALREEIERKYDLIVIDASPSLGAINRSALVGSDTFVTPMAPDLFSLYALENITGWFERWIKEYDGGRVGAQEELEAIGYELKIPDPLPIQHGFVGYTVQQYVSRSSGGEVRQTEAYEQHRREIPKRARSLSRLSRLDGSPDLGTVPNMFSMIPLAQSCHSPIAGLQKEDGLRGAQISQQQRYVDQLQEVFGNIATRVAEAVAD</sequence>
<dbReference type="Gene3D" id="3.40.50.300">
    <property type="entry name" value="P-loop containing nucleotide triphosphate hydrolases"/>
    <property type="match status" value="1"/>
</dbReference>
<dbReference type="PANTHER" id="PTHR13696">
    <property type="entry name" value="P-LOOP CONTAINING NUCLEOSIDE TRIPHOSPHATE HYDROLASE"/>
    <property type="match status" value="1"/>
</dbReference>
<gene>
    <name evidence="2" type="ordered locus">Cwoe_2019</name>
</gene>
<dbReference type="AlphaFoldDB" id="D3F473"/>
<dbReference type="eggNOG" id="COG1192">
    <property type="taxonomic scope" value="Bacteria"/>
</dbReference>
<dbReference type="CDD" id="cd02042">
    <property type="entry name" value="ParAB_family"/>
    <property type="match status" value="1"/>
</dbReference>
<dbReference type="HOGENOM" id="CLU_037612_2_0_11"/>
<protein>
    <submittedName>
        <fullName evidence="2">Cobyrinic acid ac-diamide synthase</fullName>
    </submittedName>
</protein>
<dbReference type="EMBL" id="CP001854">
    <property type="protein sequence ID" value="ADB50445.1"/>
    <property type="molecule type" value="Genomic_DNA"/>
</dbReference>
<dbReference type="SUPFAM" id="SSF52540">
    <property type="entry name" value="P-loop containing nucleoside triphosphate hydrolases"/>
    <property type="match status" value="1"/>
</dbReference>
<evidence type="ECO:0000259" key="1">
    <source>
        <dbReference type="Pfam" id="PF13614"/>
    </source>
</evidence>
<accession>D3F473</accession>
<feature type="domain" description="AAA" evidence="1">
    <location>
        <begin position="5"/>
        <end position="196"/>
    </location>
</feature>
<dbReference type="Proteomes" id="UP000008229">
    <property type="component" value="Chromosome"/>
</dbReference>
<evidence type="ECO:0000313" key="2">
    <source>
        <dbReference type="EMBL" id="ADB50445.1"/>
    </source>
</evidence>
<evidence type="ECO:0000313" key="3">
    <source>
        <dbReference type="Proteomes" id="UP000008229"/>
    </source>
</evidence>
<reference evidence="3" key="2">
    <citation type="submission" date="2010-01" db="EMBL/GenBank/DDBJ databases">
        <title>The complete genome of Conexibacter woesei DSM 14684.</title>
        <authorList>
            <consortium name="US DOE Joint Genome Institute (JGI-PGF)"/>
            <person name="Lucas S."/>
            <person name="Copeland A."/>
            <person name="Lapidus A."/>
            <person name="Glavina del Rio T."/>
            <person name="Dalin E."/>
            <person name="Tice H."/>
            <person name="Bruce D."/>
            <person name="Goodwin L."/>
            <person name="Pitluck S."/>
            <person name="Kyrpides N."/>
            <person name="Mavromatis K."/>
            <person name="Ivanova N."/>
            <person name="Mikhailova N."/>
            <person name="Chertkov O."/>
            <person name="Brettin T."/>
            <person name="Detter J.C."/>
            <person name="Han C."/>
            <person name="Larimer F."/>
            <person name="Land M."/>
            <person name="Hauser L."/>
            <person name="Markowitz V."/>
            <person name="Cheng J.-F."/>
            <person name="Hugenholtz P."/>
            <person name="Woyke T."/>
            <person name="Wu D."/>
            <person name="Pukall R."/>
            <person name="Steenblock K."/>
            <person name="Schneider S."/>
            <person name="Klenk H.-P."/>
            <person name="Eisen J.A."/>
        </authorList>
    </citation>
    <scope>NUCLEOTIDE SEQUENCE [LARGE SCALE GENOMIC DNA]</scope>
    <source>
        <strain evidence="3">DSM 14684 / CIP 108061 / JCM 11494 / NBRC 100937 / ID131577</strain>
    </source>
</reference>